<dbReference type="InterPro" id="IPR016039">
    <property type="entry name" value="Thiolase-like"/>
</dbReference>
<evidence type="ECO:0000313" key="2">
    <source>
        <dbReference type="EMBL" id="KFN42931.1"/>
    </source>
</evidence>
<sequence>MKAKAAKTRLRPGFLHLRFGAESGDNVAPTPWFRTFLRDAERMKPHFLLKDWHAFAPGLTDRQAWLDWARQPHLPKGEDTPALAEMPAMQRRRVENLGRMALQVAYWCQVSVDTAVPLVFASRHGDLSRTYEMLDALARDEALSPTNFGLSTHNAIAAQYSIARKLTGNYSAVSAGAASAEAAVIEALGLLSDGAEEVLIAMYDGCPPDAYAPYADEPAADYAWALRIAAAQAGDAGFSLDGDGTDADGQAPTGLPHGLEVLRFLLSDDAAMEFHASGRCWRWQRHA</sequence>
<dbReference type="PATRIC" id="fig|1121015.4.peg.1963"/>
<dbReference type="Proteomes" id="UP000029385">
    <property type="component" value="Unassembled WGS sequence"/>
</dbReference>
<gene>
    <name evidence="2" type="ORF">N789_12470</name>
</gene>
<dbReference type="Pfam" id="PF13723">
    <property type="entry name" value="Ketoacyl-synt_2"/>
    <property type="match status" value="1"/>
</dbReference>
<keyword evidence="3" id="KW-1185">Reference proteome</keyword>
<dbReference type="eggNOG" id="ENOG5032YZ0">
    <property type="taxonomic scope" value="Bacteria"/>
</dbReference>
<name>A0A091AUA9_9GAMM</name>
<dbReference type="STRING" id="1121015.GCA_000420545_02230"/>
<comment type="caution">
    <text evidence="2">The sequence shown here is derived from an EMBL/GenBank/DDBJ whole genome shotgun (WGS) entry which is preliminary data.</text>
</comment>
<evidence type="ECO:0000259" key="1">
    <source>
        <dbReference type="Pfam" id="PF13723"/>
    </source>
</evidence>
<proteinExistence type="predicted"/>
<dbReference type="GO" id="GO:0016746">
    <property type="term" value="F:acyltransferase activity"/>
    <property type="evidence" value="ECO:0007669"/>
    <property type="project" value="InterPro"/>
</dbReference>
<reference evidence="2 3" key="1">
    <citation type="submission" date="2013-09" db="EMBL/GenBank/DDBJ databases">
        <title>Genome sequencing of Arenimonas oryziterrae.</title>
        <authorList>
            <person name="Chen F."/>
            <person name="Wang G."/>
        </authorList>
    </citation>
    <scope>NUCLEOTIDE SEQUENCE [LARGE SCALE GENOMIC DNA]</scope>
    <source>
        <strain evidence="2 3">YC6267</strain>
    </source>
</reference>
<dbReference type="AlphaFoldDB" id="A0A091AUA9"/>
<organism evidence="2 3">
    <name type="scientific">Arenimonas oryziterrae DSM 21050 = YC6267</name>
    <dbReference type="NCBI Taxonomy" id="1121015"/>
    <lineage>
        <taxon>Bacteria</taxon>
        <taxon>Pseudomonadati</taxon>
        <taxon>Pseudomonadota</taxon>
        <taxon>Gammaproteobacteria</taxon>
        <taxon>Lysobacterales</taxon>
        <taxon>Lysobacteraceae</taxon>
        <taxon>Arenimonas</taxon>
    </lineage>
</organism>
<protein>
    <recommendedName>
        <fullName evidence="1">Beta-ketoacyl synthase-like N-terminal domain-containing protein</fullName>
    </recommendedName>
</protein>
<evidence type="ECO:0000313" key="3">
    <source>
        <dbReference type="Proteomes" id="UP000029385"/>
    </source>
</evidence>
<feature type="domain" description="Beta-ketoacyl synthase-like N-terminal" evidence="1">
    <location>
        <begin position="65"/>
        <end position="284"/>
    </location>
</feature>
<dbReference type="Gene3D" id="3.40.47.10">
    <property type="match status" value="1"/>
</dbReference>
<dbReference type="InterPro" id="IPR014030">
    <property type="entry name" value="Ketoacyl_synth_N"/>
</dbReference>
<dbReference type="SUPFAM" id="SSF53901">
    <property type="entry name" value="Thiolase-like"/>
    <property type="match status" value="1"/>
</dbReference>
<accession>A0A091AUA9</accession>
<dbReference type="EMBL" id="AVCI01000007">
    <property type="protein sequence ID" value="KFN42931.1"/>
    <property type="molecule type" value="Genomic_DNA"/>
</dbReference>